<dbReference type="AlphaFoldDB" id="A0A846LU02"/>
<dbReference type="EMBL" id="JAAMPA010000002">
    <property type="protein sequence ID" value="NIH68938.1"/>
    <property type="molecule type" value="Genomic_DNA"/>
</dbReference>
<dbReference type="Proteomes" id="UP000552836">
    <property type="component" value="Unassembled WGS sequence"/>
</dbReference>
<name>A0A846LU02_9ACTN</name>
<proteinExistence type="predicted"/>
<sequence length="46" mass="5034">MDPPLLGTPWSNRHRGGTDMGIVSGLIKANLLKRLLSRFTGGNRTK</sequence>
<gene>
    <name evidence="1" type="ORF">FB380_003426</name>
</gene>
<comment type="caution">
    <text evidence="1">The sequence shown here is derived from an EMBL/GenBank/DDBJ whole genome shotgun (WGS) entry which is preliminary data.</text>
</comment>
<reference evidence="1 2" key="1">
    <citation type="submission" date="2020-02" db="EMBL/GenBank/DDBJ databases">
        <title>Sequencing the genomes of 1000 actinobacteria strains.</title>
        <authorList>
            <person name="Klenk H.-P."/>
        </authorList>
    </citation>
    <scope>NUCLEOTIDE SEQUENCE [LARGE SCALE GENOMIC DNA]</scope>
    <source>
        <strain evidence="1 2">DSM 45201</strain>
    </source>
</reference>
<accession>A0A846LU02</accession>
<organism evidence="1 2">
    <name type="scientific">Modestobacter marinus</name>
    <dbReference type="NCBI Taxonomy" id="477641"/>
    <lineage>
        <taxon>Bacteria</taxon>
        <taxon>Bacillati</taxon>
        <taxon>Actinomycetota</taxon>
        <taxon>Actinomycetes</taxon>
        <taxon>Geodermatophilales</taxon>
        <taxon>Geodermatophilaceae</taxon>
        <taxon>Modestobacter</taxon>
    </lineage>
</organism>
<protein>
    <submittedName>
        <fullName evidence="1">Uncharacterized protein</fullName>
    </submittedName>
</protein>
<dbReference type="RefSeq" id="WP_166756546.1">
    <property type="nucleotide sequence ID" value="NZ_BAABJU010000003.1"/>
</dbReference>
<evidence type="ECO:0000313" key="1">
    <source>
        <dbReference type="EMBL" id="NIH68938.1"/>
    </source>
</evidence>
<evidence type="ECO:0000313" key="2">
    <source>
        <dbReference type="Proteomes" id="UP000552836"/>
    </source>
</evidence>